<dbReference type="EMBL" id="VYSA01000002">
    <property type="protein sequence ID" value="KAA9107514.1"/>
    <property type="molecule type" value="Genomic_DNA"/>
</dbReference>
<proteinExistence type="predicted"/>
<name>A0A5J5J0K3_9MICO</name>
<dbReference type="InterPro" id="IPR025333">
    <property type="entry name" value="DUF4239"/>
</dbReference>
<keyword evidence="3" id="KW-1185">Reference proteome</keyword>
<organism evidence="2 3">
    <name type="scientific">Microbacterium rhizomatis</name>
    <dbReference type="NCBI Taxonomy" id="1631477"/>
    <lineage>
        <taxon>Bacteria</taxon>
        <taxon>Bacillati</taxon>
        <taxon>Actinomycetota</taxon>
        <taxon>Actinomycetes</taxon>
        <taxon>Micrococcales</taxon>
        <taxon>Microbacteriaceae</taxon>
        <taxon>Microbacterium</taxon>
    </lineage>
</organism>
<dbReference type="OrthoDB" id="940913at2"/>
<accession>A0A5J5J0K3</accession>
<keyword evidence="1" id="KW-0472">Membrane</keyword>
<gene>
    <name evidence="2" type="ORF">F6B43_08545</name>
</gene>
<comment type="caution">
    <text evidence="2">The sequence shown here is derived from an EMBL/GenBank/DDBJ whole genome shotgun (WGS) entry which is preliminary data.</text>
</comment>
<evidence type="ECO:0000256" key="1">
    <source>
        <dbReference type="SAM" id="Phobius"/>
    </source>
</evidence>
<feature type="transmembrane region" description="Helical" evidence="1">
    <location>
        <begin position="51"/>
        <end position="72"/>
    </location>
</feature>
<dbReference type="PROSITE" id="PS51257">
    <property type="entry name" value="PROKAR_LIPOPROTEIN"/>
    <property type="match status" value="1"/>
</dbReference>
<keyword evidence="1" id="KW-0812">Transmembrane</keyword>
<dbReference type="RefSeq" id="WP_150448550.1">
    <property type="nucleotide sequence ID" value="NZ_VYSA01000002.1"/>
</dbReference>
<dbReference type="AlphaFoldDB" id="A0A5J5J0K3"/>
<evidence type="ECO:0000313" key="2">
    <source>
        <dbReference type="EMBL" id="KAA9107514.1"/>
    </source>
</evidence>
<reference evidence="3" key="1">
    <citation type="submission" date="2019-09" db="EMBL/GenBank/DDBJ databases">
        <title>Mumia zhuanghuii sp. nov. isolated from the intestinal contents of plateau pika (Ochotona curzoniae) in the Qinghai-Tibet plateau of China.</title>
        <authorList>
            <person name="Tian Z."/>
        </authorList>
    </citation>
    <scope>NUCLEOTIDE SEQUENCE [LARGE SCALE GENOMIC DNA]</scope>
    <source>
        <strain evidence="3">JCM 30598</strain>
    </source>
</reference>
<feature type="transmembrane region" description="Helical" evidence="1">
    <location>
        <begin position="214"/>
        <end position="236"/>
    </location>
</feature>
<sequence>MRWFYETDIAIILPIFVGGFVILSCAIVIVLRPVVSRLVTDGKEWDRALAHVVGTFGVFFGILLALVAVSVYDNFSATRVTTIEEAGQLGALYRATSGLPSEVGDPARRVIDDYVHTVVDDDFPMQRDGQLPTASDSEVDKLEALLNTVAAGPGDEQARLQQLLLTFDNFVESRRARIDATALALPSLLWGVIWVGAAVNAILISFIMVKNLRLHLLMAGLLALFIGLVIFVTAAMDHPYAGAIAIGPGPFERLLQQIVDTHH</sequence>
<dbReference type="Pfam" id="PF14023">
    <property type="entry name" value="Bestrophin-like"/>
    <property type="match status" value="1"/>
</dbReference>
<feature type="transmembrane region" description="Helical" evidence="1">
    <location>
        <begin position="183"/>
        <end position="208"/>
    </location>
</feature>
<keyword evidence="1" id="KW-1133">Transmembrane helix</keyword>
<dbReference type="Proteomes" id="UP000325827">
    <property type="component" value="Unassembled WGS sequence"/>
</dbReference>
<feature type="transmembrane region" description="Helical" evidence="1">
    <location>
        <begin position="9"/>
        <end position="31"/>
    </location>
</feature>
<evidence type="ECO:0000313" key="3">
    <source>
        <dbReference type="Proteomes" id="UP000325827"/>
    </source>
</evidence>
<protein>
    <submittedName>
        <fullName evidence="2">DUF4239 domain-containing protein</fullName>
    </submittedName>
</protein>